<sequence>MSALADTLTVRGWARLTLGDAAAWTEVALARAREVIADPGMRARWLTCEDTWFVGVDALPSAPDGSVDGVPLPGTLRAALDLPPLHPAQISAVWPGYPRPRDGESEAAFGYRLRRDGAHLDGVLKEGGARRVREPHAFILGLPMTAADPGASPLVVWERSHDILRDALSEALSGHPPERWSEVDVTDAYTAARRAVFERCERVPLPARPGEAILLHRLLLHGIAPWEPGAQAAPEGRIVAYFRPPCPGGVRAWLGQETLPSLSN</sequence>
<dbReference type="Gene3D" id="2.60.120.620">
    <property type="entry name" value="q2cbj1_9rhob like domain"/>
    <property type="match status" value="1"/>
</dbReference>
<name>A0ABW3ZKB0_9RHOB</name>
<dbReference type="EMBL" id="JBHTMU010000019">
    <property type="protein sequence ID" value="MFD1343113.1"/>
    <property type="molecule type" value="Genomic_DNA"/>
</dbReference>
<evidence type="ECO:0000313" key="2">
    <source>
        <dbReference type="Proteomes" id="UP001597135"/>
    </source>
</evidence>
<evidence type="ECO:0000313" key="1">
    <source>
        <dbReference type="EMBL" id="MFD1343113.1"/>
    </source>
</evidence>
<dbReference type="Proteomes" id="UP001597135">
    <property type="component" value="Unassembled WGS sequence"/>
</dbReference>
<evidence type="ECO:0008006" key="3">
    <source>
        <dbReference type="Google" id="ProtNLM"/>
    </source>
</evidence>
<proteinExistence type="predicted"/>
<accession>A0ABW3ZKB0</accession>
<dbReference type="SUPFAM" id="SSF51197">
    <property type="entry name" value="Clavaminate synthase-like"/>
    <property type="match status" value="1"/>
</dbReference>
<dbReference type="RefSeq" id="WP_386803769.1">
    <property type="nucleotide sequence ID" value="NZ_JBHTMU010000019.1"/>
</dbReference>
<reference evidence="2" key="1">
    <citation type="journal article" date="2019" name="Int. J. Syst. Evol. Microbiol.">
        <title>The Global Catalogue of Microorganisms (GCM) 10K type strain sequencing project: providing services to taxonomists for standard genome sequencing and annotation.</title>
        <authorList>
            <consortium name="The Broad Institute Genomics Platform"/>
            <consortium name="The Broad Institute Genome Sequencing Center for Infectious Disease"/>
            <person name="Wu L."/>
            <person name="Ma J."/>
        </authorList>
    </citation>
    <scope>NUCLEOTIDE SEQUENCE [LARGE SCALE GENOMIC DNA]</scope>
    <source>
        <strain evidence="2">CCUG 62953</strain>
    </source>
</reference>
<gene>
    <name evidence="1" type="ORF">ACFQ4E_11840</name>
</gene>
<organism evidence="1 2">
    <name type="scientific">Litorisediminicola beolgyonensis</name>
    <dbReference type="NCBI Taxonomy" id="1173614"/>
    <lineage>
        <taxon>Bacteria</taxon>
        <taxon>Pseudomonadati</taxon>
        <taxon>Pseudomonadota</taxon>
        <taxon>Alphaproteobacteria</taxon>
        <taxon>Rhodobacterales</taxon>
        <taxon>Paracoccaceae</taxon>
        <taxon>Litorisediminicola</taxon>
    </lineage>
</organism>
<comment type="caution">
    <text evidence="1">The sequence shown here is derived from an EMBL/GenBank/DDBJ whole genome shotgun (WGS) entry which is preliminary data.</text>
</comment>
<protein>
    <recommendedName>
        <fullName evidence="3">Phytanoyl-CoA dioxygenase (PhyH)</fullName>
    </recommendedName>
</protein>
<keyword evidence="2" id="KW-1185">Reference proteome</keyword>